<dbReference type="OrthoDB" id="129165at2759"/>
<evidence type="ECO:0000313" key="2">
    <source>
        <dbReference type="EMBL" id="ETP32709.1"/>
    </source>
</evidence>
<gene>
    <name evidence="2" type="ORF">F442_18647</name>
</gene>
<evidence type="ECO:0000259" key="1">
    <source>
        <dbReference type="Pfam" id="PF13843"/>
    </source>
</evidence>
<dbReference type="AlphaFoldDB" id="W2YEW5"/>
<comment type="caution">
    <text evidence="2">The sequence shown here is derived from an EMBL/GenBank/DDBJ whole genome shotgun (WGS) entry which is preliminary data.</text>
</comment>
<reference evidence="2 3" key="1">
    <citation type="submission" date="2013-11" db="EMBL/GenBank/DDBJ databases">
        <title>The Genome Sequence of Phytophthora parasitica P10297.</title>
        <authorList>
            <consortium name="The Broad Institute Genomics Platform"/>
            <person name="Russ C."/>
            <person name="Tyler B."/>
            <person name="Panabieres F."/>
            <person name="Shan W."/>
            <person name="Tripathy S."/>
            <person name="Grunwald N."/>
            <person name="Machado M."/>
            <person name="Johnson C.S."/>
            <person name="Walker B."/>
            <person name="Young S.K."/>
            <person name="Zeng Q."/>
            <person name="Gargeya S."/>
            <person name="Fitzgerald M."/>
            <person name="Haas B."/>
            <person name="Abouelleil A."/>
            <person name="Allen A.W."/>
            <person name="Alvarado L."/>
            <person name="Arachchi H.M."/>
            <person name="Berlin A.M."/>
            <person name="Chapman S.B."/>
            <person name="Gainer-Dewar J."/>
            <person name="Goldberg J."/>
            <person name="Griggs A."/>
            <person name="Gujja S."/>
            <person name="Hansen M."/>
            <person name="Howarth C."/>
            <person name="Imamovic A."/>
            <person name="Ireland A."/>
            <person name="Larimer J."/>
            <person name="McCowan C."/>
            <person name="Murphy C."/>
            <person name="Pearson M."/>
            <person name="Poon T.W."/>
            <person name="Priest M."/>
            <person name="Roberts A."/>
            <person name="Saif S."/>
            <person name="Shea T."/>
            <person name="Sisk P."/>
            <person name="Sykes S."/>
            <person name="Wortman J."/>
            <person name="Nusbaum C."/>
            <person name="Birren B."/>
        </authorList>
    </citation>
    <scope>NUCLEOTIDE SEQUENCE [LARGE SCALE GENOMIC DNA]</scope>
    <source>
        <strain evidence="2 3">P10297</strain>
    </source>
</reference>
<accession>W2YEW5</accession>
<proteinExistence type="predicted"/>
<dbReference type="Proteomes" id="UP000018948">
    <property type="component" value="Unassembled WGS sequence"/>
</dbReference>
<organism evidence="2 3">
    <name type="scientific">Phytophthora nicotianae P10297</name>
    <dbReference type="NCBI Taxonomy" id="1317064"/>
    <lineage>
        <taxon>Eukaryota</taxon>
        <taxon>Sar</taxon>
        <taxon>Stramenopiles</taxon>
        <taxon>Oomycota</taxon>
        <taxon>Peronosporomycetes</taxon>
        <taxon>Peronosporales</taxon>
        <taxon>Peronosporaceae</taxon>
        <taxon>Phytophthora</taxon>
    </lineage>
</organism>
<dbReference type="EMBL" id="ANIY01003950">
    <property type="protein sequence ID" value="ETP32709.1"/>
    <property type="molecule type" value="Genomic_DNA"/>
</dbReference>
<dbReference type="InterPro" id="IPR029526">
    <property type="entry name" value="PGBD"/>
</dbReference>
<sequence length="311" mass="34308">MSNAHSAPAGLPEEAGRDTGVWEFLEDDSIALGVDNVEDYLLRKARIEADVVLGRLRWRMFGVASAEPRRVGIGVVLLLWLDESVLTAIKNIVNLSFNSNSFVTSQELLRFIEVELWLSFYATSPSLFYSSNNNDEYPPAQTAMPQARYMAILNALSKTQHAGNTDGQRVAPLTFDRDLVHVEDLVRRLCAEMGFVESETIASLDDDMIRLRSKAVDDIGLAHVRNPKKGYGPVQHGIVSITTGLFIGGHVATRGESTVDIIKLLQRSLCGVSIESQIRLPGNLHCLDRGYQSEVVNEHIQSVGGKRVGTF</sequence>
<feature type="domain" description="PiggyBac transposable element-derived protein" evidence="1">
    <location>
        <begin position="81"/>
        <end position="216"/>
    </location>
</feature>
<protein>
    <recommendedName>
        <fullName evidence="1">PiggyBac transposable element-derived protein domain-containing protein</fullName>
    </recommendedName>
</protein>
<name>W2YEW5_PHYNI</name>
<dbReference type="Pfam" id="PF13843">
    <property type="entry name" value="DDE_Tnp_1_7"/>
    <property type="match status" value="1"/>
</dbReference>
<evidence type="ECO:0000313" key="3">
    <source>
        <dbReference type="Proteomes" id="UP000018948"/>
    </source>
</evidence>